<dbReference type="AlphaFoldDB" id="A0A0L6VRX2"/>
<gene>
    <name evidence="1" type="ORF">VP01_11414g1</name>
</gene>
<evidence type="ECO:0000313" key="1">
    <source>
        <dbReference type="EMBL" id="KNZ63456.1"/>
    </source>
</evidence>
<protein>
    <submittedName>
        <fullName evidence="1">Uncharacterized protein</fullName>
    </submittedName>
</protein>
<feature type="non-terminal residue" evidence="1">
    <location>
        <position position="1"/>
    </location>
</feature>
<evidence type="ECO:0000313" key="2">
    <source>
        <dbReference type="Proteomes" id="UP000037035"/>
    </source>
</evidence>
<accession>A0A0L6VRX2</accession>
<dbReference type="Proteomes" id="UP000037035">
    <property type="component" value="Unassembled WGS sequence"/>
</dbReference>
<dbReference type="VEuPathDB" id="FungiDB:VP01_11414g1"/>
<organism evidence="1 2">
    <name type="scientific">Puccinia sorghi</name>
    <dbReference type="NCBI Taxonomy" id="27349"/>
    <lineage>
        <taxon>Eukaryota</taxon>
        <taxon>Fungi</taxon>
        <taxon>Dikarya</taxon>
        <taxon>Basidiomycota</taxon>
        <taxon>Pucciniomycotina</taxon>
        <taxon>Pucciniomycetes</taxon>
        <taxon>Pucciniales</taxon>
        <taxon>Pucciniaceae</taxon>
        <taxon>Puccinia</taxon>
    </lineage>
</organism>
<dbReference type="EMBL" id="LAVV01001571">
    <property type="protein sequence ID" value="KNZ63456.1"/>
    <property type="molecule type" value="Genomic_DNA"/>
</dbReference>
<comment type="caution">
    <text evidence="1">The sequence shown here is derived from an EMBL/GenBank/DDBJ whole genome shotgun (WGS) entry which is preliminary data.</text>
</comment>
<feature type="non-terminal residue" evidence="1">
    <location>
        <position position="78"/>
    </location>
</feature>
<reference evidence="1 2" key="1">
    <citation type="submission" date="2015-08" db="EMBL/GenBank/DDBJ databases">
        <title>Next Generation Sequencing and Analysis of the Genome of Puccinia sorghi L Schw, the Causal Agent of Maize Common Rust.</title>
        <authorList>
            <person name="Rochi L."/>
            <person name="Burguener G."/>
            <person name="Darino M."/>
            <person name="Turjanski A."/>
            <person name="Kreff E."/>
            <person name="Dieguez M.J."/>
            <person name="Sacco F."/>
        </authorList>
    </citation>
    <scope>NUCLEOTIDE SEQUENCE [LARGE SCALE GENOMIC DNA]</scope>
    <source>
        <strain evidence="1 2">RO10H11247</strain>
    </source>
</reference>
<sequence>GIFVALVARGIRFLASKISKNHSSRLFNPFLKLMGTKVYLFKDFMSQIPNKKLVEVEARWRTFNTDTPNIPPFQPKFI</sequence>
<proteinExistence type="predicted"/>
<name>A0A0L6VRX2_9BASI</name>
<keyword evidence="2" id="KW-1185">Reference proteome</keyword>